<dbReference type="PANTHER" id="PTHR13683">
    <property type="entry name" value="ASPARTYL PROTEASES"/>
    <property type="match status" value="1"/>
</dbReference>
<evidence type="ECO:0000256" key="1">
    <source>
        <dbReference type="ARBA" id="ARBA00007447"/>
    </source>
</evidence>
<dbReference type="Pfam" id="PF14543">
    <property type="entry name" value="TAXi_N"/>
    <property type="match status" value="1"/>
</dbReference>
<name>A0A8J5EVP2_ZINOF</name>
<evidence type="ECO:0000256" key="8">
    <source>
        <dbReference type="SAM" id="MobiDB-lite"/>
    </source>
</evidence>
<keyword evidence="5" id="KW-0378">Hydrolase</keyword>
<evidence type="ECO:0000313" key="11">
    <source>
        <dbReference type="Proteomes" id="UP000734854"/>
    </source>
</evidence>
<feature type="active site" evidence="7">
    <location>
        <position position="239"/>
    </location>
</feature>
<dbReference type="PANTHER" id="PTHR13683:SF750">
    <property type="entry name" value="ASPARTYL PROTEASE AED1"/>
    <property type="match status" value="1"/>
</dbReference>
<dbReference type="GO" id="GO:0006508">
    <property type="term" value="P:proteolysis"/>
    <property type="evidence" value="ECO:0007669"/>
    <property type="project" value="UniProtKB-KW"/>
</dbReference>
<evidence type="ECO:0000256" key="3">
    <source>
        <dbReference type="ARBA" id="ARBA00022729"/>
    </source>
</evidence>
<evidence type="ECO:0000256" key="7">
    <source>
        <dbReference type="PIRSR" id="PIRSR601461-1"/>
    </source>
</evidence>
<dbReference type="InterPro" id="IPR021109">
    <property type="entry name" value="Peptidase_aspartic_dom_sf"/>
</dbReference>
<evidence type="ECO:0000313" key="10">
    <source>
        <dbReference type="EMBL" id="KAG6474751.1"/>
    </source>
</evidence>
<dbReference type="CDD" id="cd05472">
    <property type="entry name" value="cnd41_like"/>
    <property type="match status" value="1"/>
</dbReference>
<comment type="similarity">
    <text evidence="1">Belongs to the peptidase A1 family.</text>
</comment>
<dbReference type="EMBL" id="JACMSC010000019">
    <property type="protein sequence ID" value="KAG6474751.1"/>
    <property type="molecule type" value="Genomic_DNA"/>
</dbReference>
<dbReference type="FunFam" id="2.40.70.10:FF:000021">
    <property type="entry name" value="Aspartyl protease AED1"/>
    <property type="match status" value="1"/>
</dbReference>
<evidence type="ECO:0000256" key="5">
    <source>
        <dbReference type="ARBA" id="ARBA00022801"/>
    </source>
</evidence>
<dbReference type="SUPFAM" id="SSF50630">
    <property type="entry name" value="Acid proteases"/>
    <property type="match status" value="1"/>
</dbReference>
<keyword evidence="3" id="KW-0732">Signal</keyword>
<evidence type="ECO:0000256" key="2">
    <source>
        <dbReference type="ARBA" id="ARBA00022670"/>
    </source>
</evidence>
<feature type="active site" evidence="7">
    <location>
        <position position="437"/>
    </location>
</feature>
<feature type="region of interest" description="Disordered" evidence="8">
    <location>
        <begin position="191"/>
        <end position="211"/>
    </location>
</feature>
<evidence type="ECO:0000256" key="4">
    <source>
        <dbReference type="ARBA" id="ARBA00022750"/>
    </source>
</evidence>
<dbReference type="AlphaFoldDB" id="A0A8J5EVP2"/>
<dbReference type="InterPro" id="IPR032861">
    <property type="entry name" value="TAXi_N"/>
</dbReference>
<proteinExistence type="inferred from homology"/>
<feature type="domain" description="Peptidase A1" evidence="9">
    <location>
        <begin position="221"/>
        <end position="554"/>
    </location>
</feature>
<dbReference type="Gene3D" id="2.40.70.10">
    <property type="entry name" value="Acid Proteases"/>
    <property type="match status" value="2"/>
</dbReference>
<dbReference type="Pfam" id="PF14541">
    <property type="entry name" value="TAXi_C"/>
    <property type="match status" value="1"/>
</dbReference>
<dbReference type="PRINTS" id="PR00792">
    <property type="entry name" value="PEPSIN"/>
</dbReference>
<accession>A0A8J5EVP2</accession>
<keyword evidence="6" id="KW-1015">Disulfide bond</keyword>
<dbReference type="PROSITE" id="PS51767">
    <property type="entry name" value="PEPTIDASE_A1"/>
    <property type="match status" value="1"/>
</dbReference>
<dbReference type="InterPro" id="IPR032799">
    <property type="entry name" value="TAXi_C"/>
</dbReference>
<reference evidence="10 11" key="1">
    <citation type="submission" date="2020-08" db="EMBL/GenBank/DDBJ databases">
        <title>Plant Genome Project.</title>
        <authorList>
            <person name="Zhang R.-G."/>
        </authorList>
    </citation>
    <scope>NUCLEOTIDE SEQUENCE [LARGE SCALE GENOMIC DNA]</scope>
    <source>
        <tissue evidence="10">Rhizome</tissue>
    </source>
</reference>
<evidence type="ECO:0000256" key="6">
    <source>
        <dbReference type="ARBA" id="ARBA00023157"/>
    </source>
</evidence>
<dbReference type="Proteomes" id="UP000734854">
    <property type="component" value="Unassembled WGS sequence"/>
</dbReference>
<dbReference type="FunFam" id="2.40.70.10:FF:000013">
    <property type="entry name" value="Aspartyl protease AED1"/>
    <property type="match status" value="1"/>
</dbReference>
<dbReference type="GO" id="GO:0004190">
    <property type="term" value="F:aspartic-type endopeptidase activity"/>
    <property type="evidence" value="ECO:0007669"/>
    <property type="project" value="UniProtKB-KW"/>
</dbReference>
<protein>
    <recommendedName>
        <fullName evidence="9">Peptidase A1 domain-containing protein</fullName>
    </recommendedName>
</protein>
<keyword evidence="4" id="KW-0064">Aspartyl protease</keyword>
<organism evidence="10 11">
    <name type="scientific">Zingiber officinale</name>
    <name type="common">Ginger</name>
    <name type="synonym">Amomum zingiber</name>
    <dbReference type="NCBI Taxonomy" id="94328"/>
    <lineage>
        <taxon>Eukaryota</taxon>
        <taxon>Viridiplantae</taxon>
        <taxon>Streptophyta</taxon>
        <taxon>Embryophyta</taxon>
        <taxon>Tracheophyta</taxon>
        <taxon>Spermatophyta</taxon>
        <taxon>Magnoliopsida</taxon>
        <taxon>Liliopsida</taxon>
        <taxon>Zingiberales</taxon>
        <taxon>Zingiberaceae</taxon>
        <taxon>Zingiber</taxon>
    </lineage>
</organism>
<dbReference type="InterPro" id="IPR033121">
    <property type="entry name" value="PEPTIDASE_A1"/>
</dbReference>
<sequence length="558" mass="59691">MLAYTLTMARGKEELSVRERLKSTNARLHLDHSISTKWARIETSILLTCWIPLISVFSKTLFHYNYYHSKDHGIRINSPVFHFFARREGMTSSPFPSLGSILIVLLALIVNANGESRSHHKVNVSSLLPRKVCSNSIDALSNVTRLRLVHRHGPCSPAVRRRRSNFEAEILARDQLHVGFLRQRIAAAELGGGGTSPASTRAAPSTKIPARSGASVSAGDYIVTVGLGTPPKAQTLFFDTGSDVTWVQCQPCTVSCYRQLDQLFDPASSATYANVTCASAACSDLDALDCSDGTCIYGVSYGDGSQSVGFYSSDALALTPSDAVPRFLFGCGQANEGLFGLAAGILGLGGGRPSLVTQTMKKYNGVFGYCLPASASDTGYLAFGDSGSTNPTVKYTNMLRDAKTPTFYFINLIGISVAGQRLRIPPSVFAKAGTLIDSGTVITRLPPAAYASLRSAFRGRMSRYKKAPAVSILDTCYDPTGRGEVKLPAVALLFPGDVSVNLAPEGIVYTVNESRICLAFAANDGDDDVGILGNVQQRTFGVLYDVPKKKIGFAAGGC</sequence>
<comment type="caution">
    <text evidence="10">The sequence shown here is derived from an EMBL/GenBank/DDBJ whole genome shotgun (WGS) entry which is preliminary data.</text>
</comment>
<keyword evidence="11" id="KW-1185">Reference proteome</keyword>
<keyword evidence="2" id="KW-0645">Protease</keyword>
<dbReference type="InterPro" id="IPR001461">
    <property type="entry name" value="Aspartic_peptidase_A1"/>
</dbReference>
<dbReference type="InterPro" id="IPR033873">
    <property type="entry name" value="CND41-like"/>
</dbReference>
<evidence type="ECO:0000259" key="9">
    <source>
        <dbReference type="PROSITE" id="PS51767"/>
    </source>
</evidence>
<gene>
    <name evidence="10" type="ORF">ZIOFF_068690</name>
</gene>